<dbReference type="STRING" id="307507.A0A2V0PPP5"/>
<dbReference type="GO" id="GO:0005249">
    <property type="term" value="F:voltage-gated potassium channel activity"/>
    <property type="evidence" value="ECO:0007669"/>
    <property type="project" value="InterPro"/>
</dbReference>
<dbReference type="PROSITE" id="PS50088">
    <property type="entry name" value="ANK_REPEAT"/>
    <property type="match status" value="5"/>
</dbReference>
<dbReference type="InterPro" id="IPR036770">
    <property type="entry name" value="Ankyrin_rpt-contain_sf"/>
</dbReference>
<feature type="region of interest" description="Disordered" evidence="4">
    <location>
        <begin position="481"/>
        <end position="516"/>
    </location>
</feature>
<keyword evidence="2" id="KW-0851">Voltage-gated channel</keyword>
<gene>
    <name evidence="6" type="ORF">Rsub_11933</name>
</gene>
<feature type="compositionally biased region" description="Gly residues" evidence="4">
    <location>
        <begin position="75"/>
        <end position="85"/>
    </location>
</feature>
<reference evidence="6 7" key="1">
    <citation type="journal article" date="2018" name="Sci. Rep.">
        <title>Raphidocelis subcapitata (=Pseudokirchneriella subcapitata) provides an insight into genome evolution and environmental adaptations in the Sphaeropleales.</title>
        <authorList>
            <person name="Suzuki S."/>
            <person name="Yamaguchi H."/>
            <person name="Nakajima N."/>
            <person name="Kawachi M."/>
        </authorList>
    </citation>
    <scope>NUCLEOTIDE SEQUENCE [LARGE SCALE GENOMIC DNA]</scope>
    <source>
        <strain evidence="6 7">NIES-35</strain>
    </source>
</reference>
<feature type="compositionally biased region" description="Pro residues" evidence="4">
    <location>
        <begin position="1"/>
        <end position="10"/>
    </location>
</feature>
<feature type="region of interest" description="Disordered" evidence="4">
    <location>
        <begin position="1060"/>
        <end position="1195"/>
    </location>
</feature>
<feature type="domain" description="Cyclic nucleotide-binding" evidence="5">
    <location>
        <begin position="355"/>
        <end position="413"/>
    </location>
</feature>
<dbReference type="SUPFAM" id="SSF48403">
    <property type="entry name" value="Ankyrin repeat"/>
    <property type="match status" value="1"/>
</dbReference>
<evidence type="ECO:0000256" key="2">
    <source>
        <dbReference type="ARBA" id="ARBA00022882"/>
    </source>
</evidence>
<dbReference type="CDD" id="cd00038">
    <property type="entry name" value="CAP_ED"/>
    <property type="match status" value="1"/>
</dbReference>
<dbReference type="Gene3D" id="1.25.40.20">
    <property type="entry name" value="Ankyrin repeat-containing domain"/>
    <property type="match status" value="4"/>
</dbReference>
<feature type="repeat" description="ANK" evidence="3">
    <location>
        <begin position="685"/>
        <end position="717"/>
    </location>
</feature>
<dbReference type="SMART" id="SM00248">
    <property type="entry name" value="ANK"/>
    <property type="match status" value="10"/>
</dbReference>
<feature type="repeat" description="ANK" evidence="3">
    <location>
        <begin position="991"/>
        <end position="1011"/>
    </location>
</feature>
<sequence>MPRASDPPPSGGAAAAAGAALGASSAPAGGARGALGRLLHARRHTVDPMDEEAPTTPRRASESDAEHAPHAASGARGGGGGGGGVVPFMGRLSHLFARPSTGHPPSPEGPSGQQMHRASIKSVSRPGTDTSDAAAPSMVLPEHAAKLVGGGPVPWRGAYRERMQCLVSYCNANNLPQDMKTNMQGLLRLHMSLQGESTSDEAVLAVFPTSVRRRILRQLYAEPLASCYLFRDCGRKFLDAVMTTARVELFLPKIVAALDHVNELYVIVSGLVEVVDESGRPAITAHERAQADPTAAAAQGGGRGLSRASTLATAAYGTRGVTAALNSSRQAAFGGPDGGGAVDEDGSEEGEHQVLGPGDCFAEVAYFTEVPKADSARCLTVCRVLVLPRSAYTAIATNFPISARQVLENLKNRAEELVRQHVPEDLARSLLKQGASRPSTFSTPSAAALEDGTPLGAAEPRAAAAAAAAGSRDSAGLAAGLSRRGRVPQEEGGGGAGGGGGDGALSRRGRLPGTAGLSASSMSAFARAESMARALSGPPNGTIPEDGDGAGPAPSGRPPRPEAAGGAGAGAGGGGGGRRMMLSSLSMPLRGGGARRVAAALEGIASASVVEDGEGLGGGNEWGLTLQQQRAVADLMRLRQLVHKAVSKMDQSRLEALLYAAGSGEADAVQGLLRQGMSPDSANAEGTTPLLLSAAKGHHEVVLALLFSGADPSKCDAAGRSPLLLACQAGHANVSEILMRYGAKLGMEPVMLAAYLCKIVFEGKMDELRHLLRARADPNAQDYDRQSPLHVAAAEGNLPAARVLVEQGRANIAITDRWGRTPLDTALKAGAMQVVEYLEGRPEVSSEQREHARERFEQERTDELLNACVWGDLEDVEGLLARRCPVDARDYDGRTALFVAAVNGQAEVARALLAAGADPNARNSFGSCPLLEACLSGHDALVDILLAAGGRLNQPEVEEAALLSTVIHSGDAPLLRRLLRAAANPNASDYDGRSPLHVAASRGAVEALQAIAAAEDDPAVEALPAVDWEAPDRYGATPADEASRSGHADAAALLHARAEAARAGGPGPGSSGARARARAAASSAGGSAAPPPGGFALRFGRQPTGAPWARVQRAHSGPGLPRAGSGVSLGPTLILGNPANNSGVQQPEASHAAVPAPAEGAAGPAPAVDAEGAEAAAVAGARPPGSSASAAAHEP</sequence>
<proteinExistence type="predicted"/>
<evidence type="ECO:0000313" key="7">
    <source>
        <dbReference type="Proteomes" id="UP000247498"/>
    </source>
</evidence>
<dbReference type="InterPro" id="IPR045319">
    <property type="entry name" value="KAT/AKT"/>
</dbReference>
<evidence type="ECO:0000256" key="1">
    <source>
        <dbReference type="ARBA" id="ARBA00022826"/>
    </source>
</evidence>
<keyword evidence="3" id="KW-0040">ANK repeat</keyword>
<feature type="region of interest" description="Disordered" evidence="4">
    <location>
        <begin position="1"/>
        <end position="134"/>
    </location>
</feature>
<feature type="compositionally biased region" description="Polar residues" evidence="4">
    <location>
        <begin position="111"/>
        <end position="131"/>
    </location>
</feature>
<dbReference type="Proteomes" id="UP000247498">
    <property type="component" value="Unassembled WGS sequence"/>
</dbReference>
<dbReference type="Gene3D" id="2.60.120.10">
    <property type="entry name" value="Jelly Rolls"/>
    <property type="match status" value="1"/>
</dbReference>
<dbReference type="InterPro" id="IPR018490">
    <property type="entry name" value="cNMP-bd_dom_sf"/>
</dbReference>
<feature type="compositionally biased region" description="Gly residues" evidence="4">
    <location>
        <begin position="565"/>
        <end position="578"/>
    </location>
</feature>
<dbReference type="EMBL" id="BDRX01000158">
    <property type="protein sequence ID" value="GBF99447.1"/>
    <property type="molecule type" value="Genomic_DNA"/>
</dbReference>
<evidence type="ECO:0000259" key="5">
    <source>
        <dbReference type="PROSITE" id="PS50042"/>
    </source>
</evidence>
<dbReference type="PROSITE" id="PS50042">
    <property type="entry name" value="CNMP_BINDING_3"/>
    <property type="match status" value="1"/>
</dbReference>
<accession>A0A2V0PPP5</accession>
<dbReference type="Pfam" id="PF12796">
    <property type="entry name" value="Ank_2"/>
    <property type="match status" value="4"/>
</dbReference>
<evidence type="ECO:0000256" key="3">
    <source>
        <dbReference type="PROSITE-ProRule" id="PRU00023"/>
    </source>
</evidence>
<dbReference type="PANTHER" id="PTHR45743:SF2">
    <property type="entry name" value="POTASSIUM CHANNEL AKT1"/>
    <property type="match status" value="1"/>
</dbReference>
<dbReference type="InterPro" id="IPR002110">
    <property type="entry name" value="Ankyrin_rpt"/>
</dbReference>
<keyword evidence="2" id="KW-0407">Ion channel</keyword>
<dbReference type="OrthoDB" id="2012993at2759"/>
<feature type="compositionally biased region" description="Gly residues" evidence="4">
    <location>
        <begin position="491"/>
        <end position="503"/>
    </location>
</feature>
<dbReference type="SUPFAM" id="SSF51206">
    <property type="entry name" value="cAMP-binding domain-like"/>
    <property type="match status" value="1"/>
</dbReference>
<dbReference type="GO" id="GO:0034702">
    <property type="term" value="C:monoatomic ion channel complex"/>
    <property type="evidence" value="ECO:0007669"/>
    <property type="project" value="UniProtKB-KW"/>
</dbReference>
<evidence type="ECO:0000256" key="4">
    <source>
        <dbReference type="SAM" id="MobiDB-lite"/>
    </source>
</evidence>
<dbReference type="AlphaFoldDB" id="A0A2V0PPP5"/>
<keyword evidence="7" id="KW-1185">Reference proteome</keyword>
<feature type="compositionally biased region" description="Low complexity" evidence="4">
    <location>
        <begin position="1071"/>
        <end position="1088"/>
    </location>
</feature>
<feature type="region of interest" description="Disordered" evidence="4">
    <location>
        <begin position="431"/>
        <end position="453"/>
    </location>
</feature>
<organism evidence="6 7">
    <name type="scientific">Raphidocelis subcapitata</name>
    <dbReference type="NCBI Taxonomy" id="307507"/>
    <lineage>
        <taxon>Eukaryota</taxon>
        <taxon>Viridiplantae</taxon>
        <taxon>Chlorophyta</taxon>
        <taxon>core chlorophytes</taxon>
        <taxon>Chlorophyceae</taxon>
        <taxon>CS clade</taxon>
        <taxon>Sphaeropleales</taxon>
        <taxon>Selenastraceae</taxon>
        <taxon>Raphidocelis</taxon>
    </lineage>
</organism>
<dbReference type="PROSITE" id="PS50297">
    <property type="entry name" value="ANK_REP_REGION"/>
    <property type="match status" value="5"/>
</dbReference>
<feature type="compositionally biased region" description="Low complexity" evidence="4">
    <location>
        <begin position="1147"/>
        <end position="1195"/>
    </location>
</feature>
<feature type="compositionally biased region" description="Low complexity" evidence="4">
    <location>
        <begin position="11"/>
        <end position="38"/>
    </location>
</feature>
<dbReference type="PANTHER" id="PTHR45743">
    <property type="entry name" value="POTASSIUM CHANNEL AKT1"/>
    <property type="match status" value="1"/>
</dbReference>
<feature type="compositionally biased region" description="Basic and acidic residues" evidence="4">
    <location>
        <begin position="59"/>
        <end position="69"/>
    </location>
</feature>
<keyword evidence="1" id="KW-0630">Potassium</keyword>
<keyword evidence="2" id="KW-0406">Ion transport</keyword>
<protein>
    <recommendedName>
        <fullName evidence="5">Cyclic nucleotide-binding domain-containing protein</fullName>
    </recommendedName>
</protein>
<feature type="repeat" description="ANK" evidence="3">
    <location>
        <begin position="718"/>
        <end position="750"/>
    </location>
</feature>
<comment type="caution">
    <text evidence="6">The sequence shown here is derived from an EMBL/GenBank/DDBJ whole genome shotgun (WGS) entry which is preliminary data.</text>
</comment>
<dbReference type="InterPro" id="IPR014710">
    <property type="entry name" value="RmlC-like_jellyroll"/>
</dbReference>
<feature type="region of interest" description="Disordered" evidence="4">
    <location>
        <begin position="530"/>
        <end position="584"/>
    </location>
</feature>
<keyword evidence="1" id="KW-0633">Potassium transport</keyword>
<name>A0A2V0PPP5_9CHLO</name>
<feature type="compositionally biased region" description="Polar residues" evidence="4">
    <location>
        <begin position="436"/>
        <end position="445"/>
    </location>
</feature>
<keyword evidence="1" id="KW-0631">Potassium channel</keyword>
<dbReference type="PRINTS" id="PR01415">
    <property type="entry name" value="ANKYRIN"/>
</dbReference>
<dbReference type="InterPro" id="IPR000595">
    <property type="entry name" value="cNMP-bd_dom"/>
</dbReference>
<evidence type="ECO:0000313" key="6">
    <source>
        <dbReference type="EMBL" id="GBF99447.1"/>
    </source>
</evidence>
<keyword evidence="2" id="KW-0813">Transport</keyword>
<feature type="repeat" description="ANK" evidence="3">
    <location>
        <begin position="784"/>
        <end position="808"/>
    </location>
</feature>
<feature type="repeat" description="ANK" evidence="3">
    <location>
        <begin position="892"/>
        <end position="924"/>
    </location>
</feature>
<dbReference type="InParanoid" id="A0A2V0PPP5"/>